<dbReference type="KEGG" id="aup:AsAng_0055460"/>
<organism evidence="2 3">
    <name type="scientific">Aureispira anguillae</name>
    <dbReference type="NCBI Taxonomy" id="2864201"/>
    <lineage>
        <taxon>Bacteria</taxon>
        <taxon>Pseudomonadati</taxon>
        <taxon>Bacteroidota</taxon>
        <taxon>Saprospiria</taxon>
        <taxon>Saprospirales</taxon>
        <taxon>Saprospiraceae</taxon>
        <taxon>Aureispira</taxon>
    </lineage>
</organism>
<sequence length="220" mass="25273">MKKLFVFLAVVIFFFIITYLTWPTEKHPSLTHDVHHGVVSQIYEQSSERGADAHEYPSSTAHLGDLDTLGVHALGKHFFIPKRQQDLLHYPCSNCHNEALESLKSKEQKLGQKAHWDIQLKHASSDVMTCTTCHSETNMDDLHSITNKKILFNNSFKVCAQCHQEEYKDWAGGAHGKRIGGWTKPIVKKTCVNCHNPHRPAFEKRLPARYNTKMIEQRKQ</sequence>
<protein>
    <recommendedName>
        <fullName evidence="1">Doubled CXXCH motif domain-containing protein</fullName>
    </recommendedName>
</protein>
<dbReference type="InterPro" id="IPR010177">
    <property type="entry name" value="Paired_CXXCH_1"/>
</dbReference>
<reference evidence="2" key="1">
    <citation type="submission" date="2022-09" db="EMBL/GenBank/DDBJ databases">
        <title>Aureispira anguillicida sp. nov., isolated from Leptocephalus of Japanese eel Anguilla japonica.</title>
        <authorList>
            <person name="Yuasa K."/>
            <person name="Mekata T."/>
            <person name="Ikunari K."/>
        </authorList>
    </citation>
    <scope>NUCLEOTIDE SEQUENCE</scope>
    <source>
        <strain evidence="2">EL160426</strain>
    </source>
</reference>
<dbReference type="Pfam" id="PF09699">
    <property type="entry name" value="Paired_CXXCH_1"/>
    <property type="match status" value="1"/>
</dbReference>
<dbReference type="RefSeq" id="WP_264789973.1">
    <property type="nucleotide sequence ID" value="NZ_AP026867.1"/>
</dbReference>
<gene>
    <name evidence="2" type="ORF">AsAng_0055460</name>
</gene>
<evidence type="ECO:0000313" key="2">
    <source>
        <dbReference type="EMBL" id="BDS14764.1"/>
    </source>
</evidence>
<dbReference type="Proteomes" id="UP001060919">
    <property type="component" value="Chromosome"/>
</dbReference>
<dbReference type="AlphaFoldDB" id="A0A915YKM6"/>
<dbReference type="SUPFAM" id="SSF48695">
    <property type="entry name" value="Multiheme cytochromes"/>
    <property type="match status" value="1"/>
</dbReference>
<dbReference type="EMBL" id="AP026867">
    <property type="protein sequence ID" value="BDS14764.1"/>
    <property type="molecule type" value="Genomic_DNA"/>
</dbReference>
<dbReference type="InterPro" id="IPR036280">
    <property type="entry name" value="Multihaem_cyt_sf"/>
</dbReference>
<proteinExistence type="predicted"/>
<name>A0A915YKM6_9BACT</name>
<feature type="domain" description="Doubled CXXCH motif" evidence="1">
    <location>
        <begin position="122"/>
        <end position="166"/>
    </location>
</feature>
<dbReference type="Gene3D" id="3.90.10.10">
    <property type="entry name" value="Cytochrome C3"/>
    <property type="match status" value="1"/>
</dbReference>
<accession>A0A915YKM6</accession>
<evidence type="ECO:0000313" key="3">
    <source>
        <dbReference type="Proteomes" id="UP001060919"/>
    </source>
</evidence>
<evidence type="ECO:0000259" key="1">
    <source>
        <dbReference type="Pfam" id="PF09699"/>
    </source>
</evidence>
<keyword evidence="3" id="KW-1185">Reference proteome</keyword>